<dbReference type="Proteomes" id="UP001642483">
    <property type="component" value="Unassembled WGS sequence"/>
</dbReference>
<organism evidence="1 2">
    <name type="scientific">Clavelina lepadiformis</name>
    <name type="common">Light-bulb sea squirt</name>
    <name type="synonym">Ascidia lepadiformis</name>
    <dbReference type="NCBI Taxonomy" id="159417"/>
    <lineage>
        <taxon>Eukaryota</taxon>
        <taxon>Metazoa</taxon>
        <taxon>Chordata</taxon>
        <taxon>Tunicata</taxon>
        <taxon>Ascidiacea</taxon>
        <taxon>Aplousobranchia</taxon>
        <taxon>Clavelinidae</taxon>
        <taxon>Clavelina</taxon>
    </lineage>
</organism>
<accession>A0ABP0G9E7</accession>
<reference evidence="1 2" key="1">
    <citation type="submission" date="2024-02" db="EMBL/GenBank/DDBJ databases">
        <authorList>
            <person name="Daric V."/>
            <person name="Darras S."/>
        </authorList>
    </citation>
    <scope>NUCLEOTIDE SEQUENCE [LARGE SCALE GENOMIC DNA]</scope>
</reference>
<dbReference type="EMBL" id="CAWYQH010000108">
    <property type="protein sequence ID" value="CAK8688416.1"/>
    <property type="molecule type" value="Genomic_DNA"/>
</dbReference>
<evidence type="ECO:0000313" key="1">
    <source>
        <dbReference type="EMBL" id="CAK8688416.1"/>
    </source>
</evidence>
<protein>
    <submittedName>
        <fullName evidence="1">Uncharacterized protein</fullName>
    </submittedName>
</protein>
<keyword evidence="2" id="KW-1185">Reference proteome</keyword>
<comment type="caution">
    <text evidence="1">The sequence shown here is derived from an EMBL/GenBank/DDBJ whole genome shotgun (WGS) entry which is preliminary data.</text>
</comment>
<gene>
    <name evidence="1" type="ORF">CVLEPA_LOCUS20437</name>
</gene>
<name>A0ABP0G9E7_CLALP</name>
<proteinExistence type="predicted"/>
<sequence length="172" mass="20486">MWQQKCLPMVEMHAFQNSKLRECDDINRFYYELYIGVQSLRLTLRFRYLGSCFIYPNSLQAINKMERRRPSDLLFTQTSISPNFSNGQNINNVVEQIRRNPQLAESFQPLEIAQDRYNHRWYCNDNRRLYMFRALERLHCITYVTTRVGHIRPKPAEAGDQINVRGGLTLPH</sequence>
<evidence type="ECO:0000313" key="2">
    <source>
        <dbReference type="Proteomes" id="UP001642483"/>
    </source>
</evidence>